<evidence type="ECO:0000313" key="2">
    <source>
        <dbReference type="Proteomes" id="UP000321436"/>
    </source>
</evidence>
<reference evidence="1 2" key="1">
    <citation type="submission" date="2019-07" db="EMBL/GenBank/DDBJ databases">
        <title>Whole genome shotgun sequence of Chitinophaga cymbidii NBRC 109752.</title>
        <authorList>
            <person name="Hosoyama A."/>
            <person name="Uohara A."/>
            <person name="Ohji S."/>
            <person name="Ichikawa N."/>
        </authorList>
    </citation>
    <scope>NUCLEOTIDE SEQUENCE [LARGE SCALE GENOMIC DNA]</scope>
    <source>
        <strain evidence="1 2">NBRC 109752</strain>
    </source>
</reference>
<dbReference type="EMBL" id="BKAU01000001">
    <property type="protein sequence ID" value="GEP94491.1"/>
    <property type="molecule type" value="Genomic_DNA"/>
</dbReference>
<sequence>MTLKISISGEGTANEIIASLKSIIDSMQEELIEPGISPIEWEDDILYSIITSQ</sequence>
<dbReference type="RefSeq" id="WP_186830881.1">
    <property type="nucleotide sequence ID" value="NZ_BKAU01000001.1"/>
</dbReference>
<proteinExistence type="predicted"/>
<gene>
    <name evidence="1" type="ORF">CCY01nite_07510</name>
</gene>
<name>A0A512RFL8_9BACT</name>
<evidence type="ECO:0000313" key="1">
    <source>
        <dbReference type="EMBL" id="GEP94491.1"/>
    </source>
</evidence>
<keyword evidence="2" id="KW-1185">Reference proteome</keyword>
<organism evidence="1 2">
    <name type="scientific">Chitinophaga cymbidii</name>
    <dbReference type="NCBI Taxonomy" id="1096750"/>
    <lineage>
        <taxon>Bacteria</taxon>
        <taxon>Pseudomonadati</taxon>
        <taxon>Bacteroidota</taxon>
        <taxon>Chitinophagia</taxon>
        <taxon>Chitinophagales</taxon>
        <taxon>Chitinophagaceae</taxon>
        <taxon>Chitinophaga</taxon>
    </lineage>
</organism>
<dbReference type="AlphaFoldDB" id="A0A512RFL8"/>
<protein>
    <submittedName>
        <fullName evidence="1">Uncharacterized protein</fullName>
    </submittedName>
</protein>
<dbReference type="Proteomes" id="UP000321436">
    <property type="component" value="Unassembled WGS sequence"/>
</dbReference>
<comment type="caution">
    <text evidence="1">The sequence shown here is derived from an EMBL/GenBank/DDBJ whole genome shotgun (WGS) entry which is preliminary data.</text>
</comment>
<accession>A0A512RFL8</accession>